<dbReference type="GO" id="GO:0006302">
    <property type="term" value="P:double-strand break repair"/>
    <property type="evidence" value="ECO:0007669"/>
    <property type="project" value="TreeGrafter"/>
</dbReference>
<keyword evidence="19" id="KW-1185">Reference proteome</keyword>
<dbReference type="CDD" id="cd09859">
    <property type="entry name" value="PIN_53EXO"/>
    <property type="match status" value="1"/>
</dbReference>
<dbReference type="eggNOG" id="COG0258">
    <property type="taxonomic scope" value="Bacteria"/>
</dbReference>
<evidence type="ECO:0000256" key="14">
    <source>
        <dbReference type="NCBIfam" id="TIGR00593"/>
    </source>
</evidence>
<keyword evidence="8 15" id="KW-0269">Exonuclease</keyword>
<dbReference type="eggNOG" id="COG0749">
    <property type="taxonomic scope" value="Bacteria"/>
</dbReference>
<evidence type="ECO:0000256" key="12">
    <source>
        <dbReference type="ARBA" id="ARBA00049244"/>
    </source>
</evidence>
<dbReference type="GO" id="GO:0006261">
    <property type="term" value="P:DNA-templated DNA replication"/>
    <property type="evidence" value="ECO:0007669"/>
    <property type="project" value="UniProtKB-UniRule"/>
</dbReference>
<keyword evidence="7 15" id="KW-0378">Hydrolase</keyword>
<dbReference type="EC" id="2.7.7.7" evidence="14 15"/>
<gene>
    <name evidence="15" type="primary">polA</name>
    <name evidence="18" type="ordered locus">Afer_1080</name>
</gene>
<dbReference type="OrthoDB" id="9806424at2"/>
<evidence type="ECO:0000256" key="8">
    <source>
        <dbReference type="ARBA" id="ARBA00022839"/>
    </source>
</evidence>
<dbReference type="HOGENOM" id="CLU_004675_0_0_11"/>
<evidence type="ECO:0000256" key="6">
    <source>
        <dbReference type="ARBA" id="ARBA00022763"/>
    </source>
</evidence>
<evidence type="ECO:0000313" key="19">
    <source>
        <dbReference type="Proteomes" id="UP000000771"/>
    </source>
</evidence>
<keyword evidence="11 15" id="KW-0234">DNA repair</keyword>
<evidence type="ECO:0000256" key="13">
    <source>
        <dbReference type="ARBA" id="ARBA00053603"/>
    </source>
</evidence>
<dbReference type="Proteomes" id="UP000000771">
    <property type="component" value="Chromosome"/>
</dbReference>
<comment type="similarity">
    <text evidence="1 15">Belongs to the DNA polymerase type-A family.</text>
</comment>
<dbReference type="FunFam" id="1.10.150.20:FF:000003">
    <property type="entry name" value="DNA polymerase I"/>
    <property type="match status" value="1"/>
</dbReference>
<dbReference type="SUPFAM" id="SSF88723">
    <property type="entry name" value="PIN domain-like"/>
    <property type="match status" value="1"/>
</dbReference>
<evidence type="ECO:0000313" key="18">
    <source>
        <dbReference type="EMBL" id="ACU54014.1"/>
    </source>
</evidence>
<dbReference type="SUPFAM" id="SSF53098">
    <property type="entry name" value="Ribonuclease H-like"/>
    <property type="match status" value="1"/>
</dbReference>
<dbReference type="SUPFAM" id="SSF56672">
    <property type="entry name" value="DNA/RNA polymerases"/>
    <property type="match status" value="1"/>
</dbReference>
<dbReference type="SMART" id="SM00482">
    <property type="entry name" value="POLAc"/>
    <property type="match status" value="1"/>
</dbReference>
<dbReference type="PANTHER" id="PTHR10133">
    <property type="entry name" value="DNA POLYMERASE I"/>
    <property type="match status" value="1"/>
</dbReference>
<dbReference type="Gene3D" id="3.40.50.1010">
    <property type="entry name" value="5'-nuclease"/>
    <property type="match status" value="1"/>
</dbReference>
<dbReference type="NCBIfam" id="NF004397">
    <property type="entry name" value="PRK05755.1"/>
    <property type="match status" value="1"/>
</dbReference>
<dbReference type="InterPro" id="IPR043502">
    <property type="entry name" value="DNA/RNA_pol_sf"/>
</dbReference>
<evidence type="ECO:0000256" key="10">
    <source>
        <dbReference type="ARBA" id="ARBA00023125"/>
    </source>
</evidence>
<evidence type="ECO:0000256" key="15">
    <source>
        <dbReference type="RuleBase" id="RU004460"/>
    </source>
</evidence>
<dbReference type="InterPro" id="IPR012337">
    <property type="entry name" value="RNaseH-like_sf"/>
</dbReference>
<dbReference type="SUPFAM" id="SSF47807">
    <property type="entry name" value="5' to 3' exonuclease, C-terminal subdomain"/>
    <property type="match status" value="1"/>
</dbReference>
<dbReference type="InterPro" id="IPR036397">
    <property type="entry name" value="RNaseH_sf"/>
</dbReference>
<dbReference type="Gene3D" id="3.30.420.10">
    <property type="entry name" value="Ribonuclease H-like superfamily/Ribonuclease H"/>
    <property type="match status" value="1"/>
</dbReference>
<dbReference type="SMART" id="SM00279">
    <property type="entry name" value="HhH2"/>
    <property type="match status" value="1"/>
</dbReference>
<evidence type="ECO:0000256" key="2">
    <source>
        <dbReference type="ARBA" id="ARBA00022679"/>
    </source>
</evidence>
<keyword evidence="9 15" id="KW-0239">DNA-directed DNA polymerase</keyword>
<dbReference type="STRING" id="525909.Afer_1080"/>
<accession>C7LZ56</accession>
<dbReference type="Pfam" id="PF02739">
    <property type="entry name" value="5_3_exonuc_N"/>
    <property type="match status" value="1"/>
</dbReference>
<dbReference type="CDD" id="cd09898">
    <property type="entry name" value="H3TH_53EXO"/>
    <property type="match status" value="1"/>
</dbReference>
<dbReference type="InterPro" id="IPR001098">
    <property type="entry name" value="DNA-dir_DNA_pol_A_palm_dom"/>
</dbReference>
<dbReference type="InterPro" id="IPR029060">
    <property type="entry name" value="PIN-like_dom_sf"/>
</dbReference>
<dbReference type="KEGG" id="afo:Afer_1080"/>
<comment type="catalytic activity">
    <reaction evidence="12 15">
        <text>DNA(n) + a 2'-deoxyribonucleoside 5'-triphosphate = DNA(n+1) + diphosphate</text>
        <dbReference type="Rhea" id="RHEA:22508"/>
        <dbReference type="Rhea" id="RHEA-COMP:17339"/>
        <dbReference type="Rhea" id="RHEA-COMP:17340"/>
        <dbReference type="ChEBI" id="CHEBI:33019"/>
        <dbReference type="ChEBI" id="CHEBI:61560"/>
        <dbReference type="ChEBI" id="CHEBI:173112"/>
        <dbReference type="EC" id="2.7.7.7"/>
    </reaction>
</comment>
<dbReference type="GO" id="GO:0003677">
    <property type="term" value="F:DNA binding"/>
    <property type="evidence" value="ECO:0007669"/>
    <property type="project" value="UniProtKB-UniRule"/>
</dbReference>
<dbReference type="NCBIfam" id="TIGR00593">
    <property type="entry name" value="pola"/>
    <property type="match status" value="1"/>
</dbReference>
<reference evidence="18 19" key="1">
    <citation type="journal article" date="2009" name="Stand. Genomic Sci.">
        <title>Complete genome sequence of Acidimicrobium ferrooxidans type strain (ICP).</title>
        <authorList>
            <person name="Clum A."/>
            <person name="Nolan M."/>
            <person name="Lang E."/>
            <person name="Glavina Del Rio T."/>
            <person name="Tice H."/>
            <person name="Copeland A."/>
            <person name="Cheng J.F."/>
            <person name="Lucas S."/>
            <person name="Chen F."/>
            <person name="Bruce D."/>
            <person name="Goodwin L."/>
            <person name="Pitluck S."/>
            <person name="Ivanova N."/>
            <person name="Mavrommatis K."/>
            <person name="Mikhailova N."/>
            <person name="Pati A."/>
            <person name="Chen A."/>
            <person name="Palaniappan K."/>
            <person name="Goker M."/>
            <person name="Spring S."/>
            <person name="Land M."/>
            <person name="Hauser L."/>
            <person name="Chang Y.J."/>
            <person name="Jeffries C.C."/>
            <person name="Chain P."/>
            <person name="Bristow J."/>
            <person name="Eisen J.A."/>
            <person name="Markowitz V."/>
            <person name="Hugenholtz P."/>
            <person name="Kyrpides N.C."/>
            <person name="Klenk H.P."/>
            <person name="Lapidus A."/>
        </authorList>
    </citation>
    <scope>NUCLEOTIDE SEQUENCE [LARGE SCALE GENOMIC DNA]</scope>
    <source>
        <strain evidence="19">DSM 10331 / JCM 15462 / NBRC 103882 / ICP</strain>
    </source>
</reference>
<evidence type="ECO:0000256" key="5">
    <source>
        <dbReference type="ARBA" id="ARBA00022722"/>
    </source>
</evidence>
<evidence type="ECO:0000256" key="1">
    <source>
        <dbReference type="ARBA" id="ARBA00007705"/>
    </source>
</evidence>
<dbReference type="PANTHER" id="PTHR10133:SF27">
    <property type="entry name" value="DNA POLYMERASE NU"/>
    <property type="match status" value="1"/>
</dbReference>
<dbReference type="AlphaFoldDB" id="C7LZ56"/>
<feature type="domain" description="5'-3' exonuclease" evidence="16">
    <location>
        <begin position="11"/>
        <end position="274"/>
    </location>
</feature>
<evidence type="ECO:0000259" key="17">
    <source>
        <dbReference type="SMART" id="SM00482"/>
    </source>
</evidence>
<dbReference type="InterPro" id="IPR002298">
    <property type="entry name" value="DNA_polymerase_A"/>
</dbReference>
<comment type="function">
    <text evidence="15">In addition to polymerase activity, this DNA polymerase exhibits 5'-3' exonuclease activity.</text>
</comment>
<dbReference type="GO" id="GO:0008409">
    <property type="term" value="F:5'-3' exonuclease activity"/>
    <property type="evidence" value="ECO:0007669"/>
    <property type="project" value="UniProtKB-UniRule"/>
</dbReference>
<keyword evidence="5" id="KW-0540">Nuclease</keyword>
<evidence type="ECO:0000259" key="16">
    <source>
        <dbReference type="SMART" id="SM00475"/>
    </source>
</evidence>
<proteinExistence type="inferred from homology"/>
<name>C7LZ56_ACIFD</name>
<evidence type="ECO:0000256" key="7">
    <source>
        <dbReference type="ARBA" id="ARBA00022801"/>
    </source>
</evidence>
<dbReference type="Gene3D" id="3.30.70.370">
    <property type="match status" value="1"/>
</dbReference>
<dbReference type="Gene3D" id="1.20.1060.10">
    <property type="entry name" value="Taq DNA Polymerase, Chain T, domain 4"/>
    <property type="match status" value="1"/>
</dbReference>
<keyword evidence="10 15" id="KW-0238">DNA-binding</keyword>
<keyword evidence="3 15" id="KW-0548">Nucleotidyltransferase</keyword>
<dbReference type="RefSeq" id="WP_015798500.1">
    <property type="nucleotide sequence ID" value="NC_013124.1"/>
</dbReference>
<protein>
    <recommendedName>
        <fullName evidence="14 15">DNA polymerase I</fullName>
        <ecNumber evidence="14 15">2.7.7.7</ecNumber>
    </recommendedName>
</protein>
<dbReference type="InterPro" id="IPR020046">
    <property type="entry name" value="5-3_exonucl_a-hlix_arch_N"/>
</dbReference>
<dbReference type="InterPro" id="IPR008918">
    <property type="entry name" value="HhH2"/>
</dbReference>
<dbReference type="SMART" id="SM00475">
    <property type="entry name" value="53EXOc"/>
    <property type="match status" value="1"/>
</dbReference>
<dbReference type="FunFam" id="3.40.50.1010:FF:000001">
    <property type="entry name" value="DNA polymerase I"/>
    <property type="match status" value="1"/>
</dbReference>
<dbReference type="EMBL" id="CP001631">
    <property type="protein sequence ID" value="ACU54014.1"/>
    <property type="molecule type" value="Genomic_DNA"/>
</dbReference>
<dbReference type="InterPro" id="IPR002421">
    <property type="entry name" value="5-3_exonuclease"/>
</dbReference>
<dbReference type="Pfam" id="PF00476">
    <property type="entry name" value="DNA_pol_A"/>
    <property type="match status" value="1"/>
</dbReference>
<dbReference type="Pfam" id="PF01367">
    <property type="entry name" value="5_3_exonuc"/>
    <property type="match status" value="1"/>
</dbReference>
<dbReference type="InterPro" id="IPR036279">
    <property type="entry name" value="5-3_exonuclease_C_sf"/>
</dbReference>
<comment type="function">
    <text evidence="13">In addition to polymerase activity, this DNA polymerase exhibits 3'-5' and 5'-3' exonuclease activity.</text>
</comment>
<sequence>MSSVPAPQPTDRQLLLLLDGYSLLFRAFYALREPMMRTESGVATNALFGFASMLANVVAQTRPTHLAVALDAEGPTFRDAILESYKGTRAPTPDDLRQQLDAARGLLEAIGVPAVEASGFEADDVIATLATRARDAGIATRIVTGDRDLLQLVEDPLIVVLLTRKGVSNLEAFDEAKVLETYGVPPARYGDLASLRGDSSDNLPGVPGIGPKTAAALLDRFESIEGILAHLDALSARQREALEQARSQLLEARLLTQLRRDVAELPSLDALRLGPWDPRRAETLMVGTFELRRPFQALVRAFEGRPTAGDEPPPVESPVAHLTDVSAAAVVERLAPGATVAVAATFAGDPGRSRVVELALGVEGVVWAGSPEDAPTHLWEALGSCVLVGAGPKEIVRSLVMEHAVPLEPRALVDLEVLGWLVDSADVAHGLDQLARRWLGRHLDDRGPLEAEAAPLGARQWVEVVHPIREALERRLTEDDLWRLATDVEIPLTRVLTDMEIHGVAIDRDVLAAIGTELATERDRALAEVRHYAGGELNPNSPRQLAVVLFERLGLPAGRKTKTGYSTDARVLESLRDAHPIVAAILRFRELDKLLSTFYEGLRSEIGADGRIHATFNQAVARTGRISSERPNLQNIPVRTDEGKRFRDAFVATEGHVLVAADYSQIELRVLAHLSGDEELVRILSGDGDVHTLVAARVFGVPAERVTPQQRSVAKMVTYGLSYGMEAYGLAQRLGVPPAEAEGILADFFAAFPGLRHYRDASVDAARAQGFTTTLLGRRRYLPDLDSPNRTVRQGAERQAMNAGTQGLAADIFKIALVRLHAALSPTDGALVLQVHDEVVVEAVAERAHDVRALVEDVLEHAFALRVPLRVQSGVGRSWGRAKADA</sequence>
<dbReference type="PRINTS" id="PR00868">
    <property type="entry name" value="DNAPOLI"/>
</dbReference>
<evidence type="ECO:0000256" key="3">
    <source>
        <dbReference type="ARBA" id="ARBA00022695"/>
    </source>
</evidence>
<feature type="domain" description="DNA-directed DNA polymerase family A palm" evidence="17">
    <location>
        <begin position="643"/>
        <end position="847"/>
    </location>
</feature>
<dbReference type="InterPro" id="IPR020045">
    <property type="entry name" value="DNA_polI_H3TH"/>
</dbReference>
<dbReference type="FunFam" id="1.10.150.20:FF:000002">
    <property type="entry name" value="DNA polymerase I"/>
    <property type="match status" value="1"/>
</dbReference>
<evidence type="ECO:0000256" key="11">
    <source>
        <dbReference type="ARBA" id="ARBA00023204"/>
    </source>
</evidence>
<dbReference type="Gene3D" id="1.10.150.20">
    <property type="entry name" value="5' to 3' exonuclease, C-terminal subdomain"/>
    <property type="match status" value="2"/>
</dbReference>
<keyword evidence="2 15" id="KW-0808">Transferase</keyword>
<keyword evidence="6 15" id="KW-0227">DNA damage</keyword>
<dbReference type="GO" id="GO:0003887">
    <property type="term" value="F:DNA-directed DNA polymerase activity"/>
    <property type="evidence" value="ECO:0007669"/>
    <property type="project" value="UniProtKB-UniRule"/>
</dbReference>
<evidence type="ECO:0000256" key="9">
    <source>
        <dbReference type="ARBA" id="ARBA00022932"/>
    </source>
</evidence>
<evidence type="ECO:0000256" key="4">
    <source>
        <dbReference type="ARBA" id="ARBA00022705"/>
    </source>
</evidence>
<dbReference type="CDD" id="cd08637">
    <property type="entry name" value="DNA_pol_A_pol_I_C"/>
    <property type="match status" value="1"/>
</dbReference>
<organism evidence="18 19">
    <name type="scientific">Acidimicrobium ferrooxidans (strain DSM 10331 / JCM 15462 / NBRC 103882 / ICP)</name>
    <dbReference type="NCBI Taxonomy" id="525909"/>
    <lineage>
        <taxon>Bacteria</taxon>
        <taxon>Bacillati</taxon>
        <taxon>Actinomycetota</taxon>
        <taxon>Acidimicrobiia</taxon>
        <taxon>Acidimicrobiales</taxon>
        <taxon>Acidimicrobiaceae</taxon>
        <taxon>Acidimicrobium</taxon>
    </lineage>
</organism>
<dbReference type="InterPro" id="IPR018320">
    <property type="entry name" value="DNA_polymerase_1"/>
</dbReference>
<keyword evidence="4 15" id="KW-0235">DNA replication</keyword>